<comment type="caution">
    <text evidence="2">The sequence shown here is derived from an EMBL/GenBank/DDBJ whole genome shotgun (WGS) entry which is preliminary data.</text>
</comment>
<evidence type="ECO:0000256" key="1">
    <source>
        <dbReference type="SAM" id="MobiDB-lite"/>
    </source>
</evidence>
<dbReference type="RefSeq" id="WP_251840907.1">
    <property type="nucleotide sequence ID" value="NZ_JACSPO010000019.1"/>
</dbReference>
<name>A0ABR8Z689_9MICO</name>
<sequence>MTAAAVLVPRTAPPAKEAVLAGAVDLAREAVVADVGEAQVGEHAGYVVEDSRLLTHVFTSLLPGYRGWYWAVTLARPPRARRATVVEVNHLPGSQAVLAPGWVPWSERLQPSDVGPTDELPYIGDDERLDAGYEATGTDADVLGPELAYEVGLGRERVLSAAGRSQAATRWYEGERGPTSRGARAASAQCSTCAFFLPLAGSLRQVFGVCANEWSPDDGGVVSLDHGCGSHSETGERHRPSDWNPTAPVIDELQLDVVSVAQPHDPPAGEPQTGTTPDAS</sequence>
<reference evidence="2 3" key="1">
    <citation type="submission" date="2020-08" db="EMBL/GenBank/DDBJ databases">
        <title>A Genomic Blueprint of the Chicken Gut Microbiome.</title>
        <authorList>
            <person name="Gilroy R."/>
            <person name="Ravi A."/>
            <person name="Getino M."/>
            <person name="Pursley I."/>
            <person name="Horton D.L."/>
            <person name="Alikhan N.-F."/>
            <person name="Baker D."/>
            <person name="Gharbi K."/>
            <person name="Hall N."/>
            <person name="Watson M."/>
            <person name="Adriaenssens E.M."/>
            <person name="Foster-Nyarko E."/>
            <person name="Jarju S."/>
            <person name="Secka A."/>
            <person name="Antonio M."/>
            <person name="Oren A."/>
            <person name="Chaudhuri R."/>
            <person name="La Ragione R.M."/>
            <person name="Hildebrand F."/>
            <person name="Pallen M.J."/>
        </authorList>
    </citation>
    <scope>NUCLEOTIDE SEQUENCE [LARGE SCALE GENOMIC DNA]</scope>
    <source>
        <strain evidence="2 3">Sa1BUA1</strain>
    </source>
</reference>
<evidence type="ECO:0000313" key="3">
    <source>
        <dbReference type="Proteomes" id="UP000661894"/>
    </source>
</evidence>
<dbReference type="Proteomes" id="UP000661894">
    <property type="component" value="Unassembled WGS sequence"/>
</dbReference>
<gene>
    <name evidence="2" type="ORF">H9624_15960</name>
</gene>
<dbReference type="Pfam" id="PF11228">
    <property type="entry name" value="DUF3027"/>
    <property type="match status" value="1"/>
</dbReference>
<protein>
    <submittedName>
        <fullName evidence="2">DUF3027 domain-containing protein</fullName>
    </submittedName>
</protein>
<accession>A0ABR8Z689</accession>
<dbReference type="InterPro" id="IPR021391">
    <property type="entry name" value="DUF3027"/>
</dbReference>
<proteinExistence type="predicted"/>
<feature type="region of interest" description="Disordered" evidence="1">
    <location>
        <begin position="259"/>
        <end position="280"/>
    </location>
</feature>
<dbReference type="EMBL" id="JACSPO010000019">
    <property type="protein sequence ID" value="MBD8063813.1"/>
    <property type="molecule type" value="Genomic_DNA"/>
</dbReference>
<evidence type="ECO:0000313" key="2">
    <source>
        <dbReference type="EMBL" id="MBD8063813.1"/>
    </source>
</evidence>
<organism evidence="2 3">
    <name type="scientific">Oceanitalea stevensii</name>
    <dbReference type="NCBI Taxonomy" id="2763072"/>
    <lineage>
        <taxon>Bacteria</taxon>
        <taxon>Bacillati</taxon>
        <taxon>Actinomycetota</taxon>
        <taxon>Actinomycetes</taxon>
        <taxon>Micrococcales</taxon>
        <taxon>Bogoriellaceae</taxon>
        <taxon>Georgenia</taxon>
    </lineage>
</organism>
<keyword evidence="3" id="KW-1185">Reference proteome</keyword>